<evidence type="ECO:0000259" key="19">
    <source>
        <dbReference type="PROSITE" id="PS50208"/>
    </source>
</evidence>
<evidence type="ECO:0000256" key="8">
    <source>
        <dbReference type="ARBA" id="ARBA00022737"/>
    </source>
</evidence>
<dbReference type="AlphaFoldDB" id="A0AAE0R691"/>
<dbReference type="InterPro" id="IPR011029">
    <property type="entry name" value="DEATH-like_dom_sf"/>
</dbReference>
<dbReference type="CDD" id="cd00032">
    <property type="entry name" value="CASc"/>
    <property type="match status" value="1"/>
</dbReference>
<keyword evidence="12" id="KW-0539">Nucleus</keyword>
<dbReference type="GO" id="GO:0005737">
    <property type="term" value="C:cytoplasm"/>
    <property type="evidence" value="ECO:0007669"/>
    <property type="project" value="UniProtKB-SubCell"/>
</dbReference>
<dbReference type="GO" id="GO:0005634">
    <property type="term" value="C:nucleus"/>
    <property type="evidence" value="ECO:0007669"/>
    <property type="project" value="UniProtKB-SubCell"/>
</dbReference>
<evidence type="ECO:0000256" key="7">
    <source>
        <dbReference type="ARBA" id="ARBA00022703"/>
    </source>
</evidence>
<dbReference type="InterPro" id="IPR002138">
    <property type="entry name" value="Pept_C14_p10"/>
</dbReference>
<evidence type="ECO:0000256" key="12">
    <source>
        <dbReference type="ARBA" id="ARBA00023242"/>
    </source>
</evidence>
<evidence type="ECO:0000256" key="13">
    <source>
        <dbReference type="ARBA" id="ARBA00051626"/>
    </source>
</evidence>
<dbReference type="GO" id="GO:0006508">
    <property type="term" value="P:proteolysis"/>
    <property type="evidence" value="ECO:0007669"/>
    <property type="project" value="UniProtKB-KW"/>
</dbReference>
<keyword evidence="5" id="KW-0597">Phosphoprotein</keyword>
<dbReference type="PRINTS" id="PR00376">
    <property type="entry name" value="IL1BCENZYME"/>
</dbReference>
<evidence type="ECO:0000256" key="10">
    <source>
        <dbReference type="ARBA" id="ARBA00022807"/>
    </source>
</evidence>
<evidence type="ECO:0000256" key="9">
    <source>
        <dbReference type="ARBA" id="ARBA00022801"/>
    </source>
</evidence>
<feature type="domain" description="Caspase family p10" evidence="18">
    <location>
        <begin position="409"/>
        <end position="496"/>
    </location>
</feature>
<feature type="domain" description="DED" evidence="17">
    <location>
        <begin position="96"/>
        <end position="163"/>
    </location>
</feature>
<keyword evidence="4" id="KW-0963">Cytoplasm</keyword>
<evidence type="ECO:0000313" key="20">
    <source>
        <dbReference type="EMBL" id="KAK3543695.1"/>
    </source>
</evidence>
<reference evidence="20" key="1">
    <citation type="submission" date="2023-06" db="EMBL/GenBank/DDBJ databases">
        <title>Male Hemibagrus guttatus genome.</title>
        <authorList>
            <person name="Bian C."/>
        </authorList>
    </citation>
    <scope>NUCLEOTIDE SEQUENCE</scope>
    <source>
        <strain evidence="20">Male_cb2023</strain>
        <tissue evidence="20">Muscle</tissue>
    </source>
</reference>
<comment type="caution">
    <text evidence="20">The sequence shown here is derived from an EMBL/GenBank/DDBJ whole genome shotgun (WGS) entry which is preliminary data.</text>
</comment>
<evidence type="ECO:0000256" key="2">
    <source>
        <dbReference type="ARBA" id="ARBA00004496"/>
    </source>
</evidence>
<dbReference type="SUPFAM" id="SSF52129">
    <property type="entry name" value="Caspase-like"/>
    <property type="match status" value="1"/>
</dbReference>
<dbReference type="SMART" id="SM00031">
    <property type="entry name" value="DED"/>
    <property type="match status" value="2"/>
</dbReference>
<feature type="domain" description="Caspase family p20" evidence="19">
    <location>
        <begin position="255"/>
        <end position="380"/>
    </location>
</feature>
<dbReference type="EMBL" id="JAUCMX010000006">
    <property type="protein sequence ID" value="KAK3543695.1"/>
    <property type="molecule type" value="Genomic_DNA"/>
</dbReference>
<proteinExistence type="inferred from homology"/>
<evidence type="ECO:0000259" key="17">
    <source>
        <dbReference type="PROSITE" id="PS50168"/>
    </source>
</evidence>
<dbReference type="InterPro" id="IPR015917">
    <property type="entry name" value="Pept_C14A"/>
</dbReference>
<keyword evidence="8" id="KW-0677">Repeat</keyword>
<organism evidence="20 21">
    <name type="scientific">Hemibagrus guttatus</name>
    <dbReference type="NCBI Taxonomy" id="175788"/>
    <lineage>
        <taxon>Eukaryota</taxon>
        <taxon>Metazoa</taxon>
        <taxon>Chordata</taxon>
        <taxon>Craniata</taxon>
        <taxon>Vertebrata</taxon>
        <taxon>Euteleostomi</taxon>
        <taxon>Actinopterygii</taxon>
        <taxon>Neopterygii</taxon>
        <taxon>Teleostei</taxon>
        <taxon>Ostariophysi</taxon>
        <taxon>Siluriformes</taxon>
        <taxon>Bagridae</taxon>
        <taxon>Hemibagrus</taxon>
    </lineage>
</organism>
<keyword evidence="21" id="KW-1185">Reference proteome</keyword>
<keyword evidence="6" id="KW-0645">Protease</keyword>
<dbReference type="PROSITE" id="PS50168">
    <property type="entry name" value="DED"/>
    <property type="match status" value="2"/>
</dbReference>
<dbReference type="SUPFAM" id="SSF47986">
    <property type="entry name" value="DEATH domain"/>
    <property type="match status" value="2"/>
</dbReference>
<sequence>MEVQQALDFQEILVQVTDCLSKNEVLELVFLCSDMLRKDLSNVVSARELFSQLQNHDLLHSDDSSLLVELLKIIKRDKLIRELGLNPQLLRSRVSRYRKMLYALSENISDEELKNFKFMLHKSLPRKKLEGDVTLLHLFLEMEKGACLGADNLGTIERIIGTVCPHLKKIISCYQTEEDLVNPEGLLPPSYFIQPQSTETRSLQTSFSGDAVQAHVACLNITKTQHLTQGDKNPSYPEPNQNKPVVEQYHMSGDWRGYALIINNHDFSRCSGLKNRDGTDIDEQSLVSVLKWLGFKILLKQDCSKERMLTAMTDLCTQDHTPADCVVCCVLTHGYEGGLYGVDGEGILMKKLLEQLDGLHCPSLKQKPKLFFIQACQGHKEQEPAFLQSDGFKDTLDKETGFFCDAEVPREAIPVGADYLVAMATVPGFVSFREKVRGTWFIQSLCEKLKQLVPSGIDLLSILTEVNKDVSRKADKSGTRKQMPQPEFTLTKRVVFPIPKTPPPS</sequence>
<evidence type="ECO:0000256" key="4">
    <source>
        <dbReference type="ARBA" id="ARBA00022490"/>
    </source>
</evidence>
<evidence type="ECO:0000313" key="21">
    <source>
        <dbReference type="Proteomes" id="UP001274896"/>
    </source>
</evidence>
<name>A0AAE0R691_9TELE</name>
<dbReference type="GO" id="GO:0032991">
    <property type="term" value="C:protein-containing complex"/>
    <property type="evidence" value="ECO:0007669"/>
    <property type="project" value="UniProtKB-ARBA"/>
</dbReference>
<evidence type="ECO:0000256" key="1">
    <source>
        <dbReference type="ARBA" id="ARBA00004123"/>
    </source>
</evidence>
<evidence type="ECO:0000256" key="15">
    <source>
        <dbReference type="ARBA" id="ARBA00068172"/>
    </source>
</evidence>
<dbReference type="FunFam" id="1.10.533.10:FF:000016">
    <property type="entry name" value="CASP8 and FADD-like apoptosis regulator"/>
    <property type="match status" value="1"/>
</dbReference>
<dbReference type="InterPro" id="IPR016129">
    <property type="entry name" value="Caspase_his_AS"/>
</dbReference>
<dbReference type="CDD" id="cd08334">
    <property type="entry name" value="DED_Caspase_8_10_r2"/>
    <property type="match status" value="1"/>
</dbReference>
<dbReference type="Proteomes" id="UP001274896">
    <property type="component" value="Unassembled WGS sequence"/>
</dbReference>
<keyword evidence="10" id="KW-0788">Thiol protease</keyword>
<evidence type="ECO:0000256" key="16">
    <source>
        <dbReference type="RuleBase" id="RU003971"/>
    </source>
</evidence>
<dbReference type="PROSITE" id="PS01122">
    <property type="entry name" value="CASPASE_CYS"/>
    <property type="match status" value="1"/>
</dbReference>
<dbReference type="InterPro" id="IPR011600">
    <property type="entry name" value="Pept_C14_caspase"/>
</dbReference>
<accession>A0AAE0R691</accession>
<evidence type="ECO:0000256" key="11">
    <source>
        <dbReference type="ARBA" id="ARBA00023145"/>
    </source>
</evidence>
<dbReference type="GO" id="GO:0043065">
    <property type="term" value="P:positive regulation of apoptotic process"/>
    <property type="evidence" value="ECO:0007669"/>
    <property type="project" value="UniProtKB-ARBA"/>
</dbReference>
<comment type="similarity">
    <text evidence="3 16">Belongs to the peptidase C14A family.</text>
</comment>
<dbReference type="GO" id="GO:0006915">
    <property type="term" value="P:apoptotic process"/>
    <property type="evidence" value="ECO:0007669"/>
    <property type="project" value="UniProtKB-KW"/>
</dbReference>
<comment type="subcellular location">
    <subcellularLocation>
        <location evidence="2">Cytoplasm</location>
    </subcellularLocation>
    <subcellularLocation>
        <location evidence="1">Nucleus</location>
    </subcellularLocation>
</comment>
<dbReference type="PROSITE" id="PS50208">
    <property type="entry name" value="CASPASE_P20"/>
    <property type="match status" value="1"/>
</dbReference>
<dbReference type="InterPro" id="IPR001875">
    <property type="entry name" value="DED_dom"/>
</dbReference>
<dbReference type="PROSITE" id="PS01121">
    <property type="entry name" value="CASPASE_HIS"/>
    <property type="match status" value="1"/>
</dbReference>
<keyword evidence="7" id="KW-0053">Apoptosis</keyword>
<keyword evidence="9" id="KW-0378">Hydrolase</keyword>
<protein>
    <recommendedName>
        <fullName evidence="15">Caspase-8</fullName>
        <ecNumber evidence="14">3.4.22.61</ecNumber>
    </recommendedName>
</protein>
<dbReference type="InterPro" id="IPR029030">
    <property type="entry name" value="Caspase-like_dom_sf"/>
</dbReference>
<dbReference type="Pfam" id="PF00656">
    <property type="entry name" value="Peptidase_C14"/>
    <property type="match status" value="1"/>
</dbReference>
<dbReference type="Gene3D" id="3.40.50.1460">
    <property type="match status" value="1"/>
</dbReference>
<evidence type="ECO:0000259" key="18">
    <source>
        <dbReference type="PROSITE" id="PS50207"/>
    </source>
</evidence>
<evidence type="ECO:0000256" key="14">
    <source>
        <dbReference type="ARBA" id="ARBA00066479"/>
    </source>
</evidence>
<dbReference type="FunFam" id="3.40.50.1460:FF:000008">
    <property type="entry name" value="caspase-8 isoform X1"/>
    <property type="match status" value="1"/>
</dbReference>
<dbReference type="Pfam" id="PF01335">
    <property type="entry name" value="DED"/>
    <property type="match status" value="2"/>
</dbReference>
<dbReference type="SMART" id="SM00115">
    <property type="entry name" value="CASc"/>
    <property type="match status" value="1"/>
</dbReference>
<dbReference type="GO" id="GO:0004197">
    <property type="term" value="F:cysteine-type endopeptidase activity"/>
    <property type="evidence" value="ECO:0007669"/>
    <property type="project" value="InterPro"/>
</dbReference>
<dbReference type="GO" id="GO:0051604">
    <property type="term" value="P:protein maturation"/>
    <property type="evidence" value="ECO:0007669"/>
    <property type="project" value="UniProtKB-ARBA"/>
</dbReference>
<evidence type="ECO:0000256" key="5">
    <source>
        <dbReference type="ARBA" id="ARBA00022553"/>
    </source>
</evidence>
<dbReference type="PANTHER" id="PTHR48169">
    <property type="entry name" value="DED DOMAIN-CONTAINING PROTEIN"/>
    <property type="match status" value="1"/>
</dbReference>
<evidence type="ECO:0000256" key="3">
    <source>
        <dbReference type="ARBA" id="ARBA00010134"/>
    </source>
</evidence>
<dbReference type="InterPro" id="IPR033139">
    <property type="entry name" value="Caspase_cys_AS"/>
</dbReference>
<feature type="domain" description="DED" evidence="17">
    <location>
        <begin position="8"/>
        <end position="85"/>
    </location>
</feature>
<keyword evidence="11" id="KW-0865">Zymogen</keyword>
<dbReference type="InterPro" id="IPR001309">
    <property type="entry name" value="Pept_C14_p20"/>
</dbReference>
<gene>
    <name evidence="20" type="ORF">QTP70_027134</name>
</gene>
<comment type="catalytic activity">
    <reaction evidence="13">
        <text>Strict requirement for Asp at position P1 and has a preferred cleavage sequence of (Leu/Asp/Val)-Glu-Thr-Asp-|-(Gly/Ser/Ala).</text>
        <dbReference type="EC" id="3.4.22.61"/>
    </reaction>
</comment>
<dbReference type="Gene3D" id="1.10.533.10">
    <property type="entry name" value="Death Domain, Fas"/>
    <property type="match status" value="2"/>
</dbReference>
<dbReference type="EC" id="3.4.22.61" evidence="14"/>
<dbReference type="GO" id="GO:0005886">
    <property type="term" value="C:plasma membrane"/>
    <property type="evidence" value="ECO:0007669"/>
    <property type="project" value="UniProtKB-ARBA"/>
</dbReference>
<dbReference type="PANTHER" id="PTHR48169:SF7">
    <property type="entry name" value="CASPASE 10"/>
    <property type="match status" value="1"/>
</dbReference>
<dbReference type="PROSITE" id="PS50207">
    <property type="entry name" value="CASPASE_P10"/>
    <property type="match status" value="1"/>
</dbReference>
<evidence type="ECO:0000256" key="6">
    <source>
        <dbReference type="ARBA" id="ARBA00022670"/>
    </source>
</evidence>